<dbReference type="Proteomes" id="UP000177026">
    <property type="component" value="Unassembled WGS sequence"/>
</dbReference>
<dbReference type="SUPFAM" id="SSF81593">
    <property type="entry name" value="Nucleotidyltransferase substrate binding subunit/domain"/>
    <property type="match status" value="1"/>
</dbReference>
<dbReference type="EMBL" id="MFZI01000005">
    <property type="protein sequence ID" value="OGK22152.1"/>
    <property type="molecule type" value="Genomic_DNA"/>
</dbReference>
<reference evidence="2 3" key="1">
    <citation type="journal article" date="2016" name="Nat. Commun.">
        <title>Thousands of microbial genomes shed light on interconnected biogeochemical processes in an aquifer system.</title>
        <authorList>
            <person name="Anantharaman K."/>
            <person name="Brown C.T."/>
            <person name="Hug L.A."/>
            <person name="Sharon I."/>
            <person name="Castelle C.J."/>
            <person name="Probst A.J."/>
            <person name="Thomas B.C."/>
            <person name="Singh A."/>
            <person name="Wilkins M.J."/>
            <person name="Karaoz U."/>
            <person name="Brodie E.L."/>
            <person name="Williams K.H."/>
            <person name="Hubbard S.S."/>
            <person name="Banfield J.F."/>
        </authorList>
    </citation>
    <scope>NUCLEOTIDE SEQUENCE [LARGE SCALE GENOMIC DNA]</scope>
</reference>
<dbReference type="Pfam" id="PF05168">
    <property type="entry name" value="HEPN"/>
    <property type="match status" value="1"/>
</dbReference>
<sequence>MNNKNQSIKEWLFFATSDIKSAEASFKANIHHNACFHSHQAAEKTLKALYIHQNQIIPKVHDLLYLLNKSKNKEKLLGLKKELNFLNQFYIPTRYPDVLPGSLPEGLPDKKDAQKAIKYAKEIVNFINKTLLKL</sequence>
<evidence type="ECO:0000313" key="3">
    <source>
        <dbReference type="Proteomes" id="UP000177026"/>
    </source>
</evidence>
<evidence type="ECO:0000259" key="1">
    <source>
        <dbReference type="PROSITE" id="PS50910"/>
    </source>
</evidence>
<protein>
    <recommendedName>
        <fullName evidence="1">HEPN domain-containing protein</fullName>
    </recommendedName>
</protein>
<proteinExistence type="predicted"/>
<organism evidence="2 3">
    <name type="scientific">Candidatus Roizmanbacteria bacterium RIFCSPHIGHO2_01_FULL_39_8</name>
    <dbReference type="NCBI Taxonomy" id="1802033"/>
    <lineage>
        <taxon>Bacteria</taxon>
        <taxon>Candidatus Roizmaniibacteriota</taxon>
    </lineage>
</organism>
<feature type="domain" description="HEPN" evidence="1">
    <location>
        <begin position="12"/>
        <end position="123"/>
    </location>
</feature>
<accession>A0A1F7GUF4</accession>
<evidence type="ECO:0000313" key="2">
    <source>
        <dbReference type="EMBL" id="OGK22152.1"/>
    </source>
</evidence>
<dbReference type="SMART" id="SM00748">
    <property type="entry name" value="HEPN"/>
    <property type="match status" value="1"/>
</dbReference>
<gene>
    <name evidence="2" type="ORF">A2866_06760</name>
</gene>
<dbReference type="AlphaFoldDB" id="A0A1F7GUF4"/>
<dbReference type="PROSITE" id="PS50910">
    <property type="entry name" value="HEPN"/>
    <property type="match status" value="1"/>
</dbReference>
<comment type="caution">
    <text evidence="2">The sequence shown here is derived from an EMBL/GenBank/DDBJ whole genome shotgun (WGS) entry which is preliminary data.</text>
</comment>
<name>A0A1F7GUF4_9BACT</name>
<dbReference type="InterPro" id="IPR007842">
    <property type="entry name" value="HEPN_dom"/>
</dbReference>
<dbReference type="Gene3D" id="1.20.120.330">
    <property type="entry name" value="Nucleotidyltransferases domain 2"/>
    <property type="match status" value="1"/>
</dbReference>